<dbReference type="EMBL" id="VSRR010010124">
    <property type="protein sequence ID" value="MPC51362.1"/>
    <property type="molecule type" value="Genomic_DNA"/>
</dbReference>
<protein>
    <submittedName>
        <fullName evidence="1">Uncharacterized protein</fullName>
    </submittedName>
</protein>
<evidence type="ECO:0000313" key="2">
    <source>
        <dbReference type="Proteomes" id="UP000324222"/>
    </source>
</evidence>
<evidence type="ECO:0000313" key="1">
    <source>
        <dbReference type="EMBL" id="MPC51362.1"/>
    </source>
</evidence>
<keyword evidence="2" id="KW-1185">Reference proteome</keyword>
<organism evidence="1 2">
    <name type="scientific">Portunus trituberculatus</name>
    <name type="common">Swimming crab</name>
    <name type="synonym">Neptunus trituberculatus</name>
    <dbReference type="NCBI Taxonomy" id="210409"/>
    <lineage>
        <taxon>Eukaryota</taxon>
        <taxon>Metazoa</taxon>
        <taxon>Ecdysozoa</taxon>
        <taxon>Arthropoda</taxon>
        <taxon>Crustacea</taxon>
        <taxon>Multicrustacea</taxon>
        <taxon>Malacostraca</taxon>
        <taxon>Eumalacostraca</taxon>
        <taxon>Eucarida</taxon>
        <taxon>Decapoda</taxon>
        <taxon>Pleocyemata</taxon>
        <taxon>Brachyura</taxon>
        <taxon>Eubrachyura</taxon>
        <taxon>Portunoidea</taxon>
        <taxon>Portunidae</taxon>
        <taxon>Portuninae</taxon>
        <taxon>Portunus</taxon>
    </lineage>
</organism>
<dbReference type="Proteomes" id="UP000324222">
    <property type="component" value="Unassembled WGS sequence"/>
</dbReference>
<name>A0A5B7FXP3_PORTR</name>
<reference evidence="1 2" key="1">
    <citation type="submission" date="2019-05" db="EMBL/GenBank/DDBJ databases">
        <title>Another draft genome of Portunus trituberculatus and its Hox gene families provides insights of decapod evolution.</title>
        <authorList>
            <person name="Jeong J.-H."/>
            <person name="Song I."/>
            <person name="Kim S."/>
            <person name="Choi T."/>
            <person name="Kim D."/>
            <person name="Ryu S."/>
            <person name="Kim W."/>
        </authorList>
    </citation>
    <scope>NUCLEOTIDE SEQUENCE [LARGE SCALE GENOMIC DNA]</scope>
    <source>
        <tissue evidence="1">Muscle</tissue>
    </source>
</reference>
<gene>
    <name evidence="1" type="ORF">E2C01_045205</name>
</gene>
<comment type="caution">
    <text evidence="1">The sequence shown here is derived from an EMBL/GenBank/DDBJ whole genome shotgun (WGS) entry which is preliminary data.</text>
</comment>
<dbReference type="AlphaFoldDB" id="A0A5B7FXP3"/>
<sequence>MYVVEALQCRFGHLQQVEVHRSRLKVQVRGRAYPMAQEDMISLLAMDCFVDALKDSYLQIYEK</sequence>
<proteinExistence type="predicted"/>
<accession>A0A5B7FXP3</accession>